<dbReference type="PROSITE" id="PS50158">
    <property type="entry name" value="ZF_CCHC"/>
    <property type="match status" value="1"/>
</dbReference>
<evidence type="ECO:0000256" key="6">
    <source>
        <dbReference type="PROSITE-ProRule" id="PRU00047"/>
    </source>
</evidence>
<feature type="region of interest" description="Disordered" evidence="8">
    <location>
        <begin position="24"/>
        <end position="79"/>
    </location>
</feature>
<evidence type="ECO:0000256" key="4">
    <source>
        <dbReference type="ARBA" id="ARBA00023242"/>
    </source>
</evidence>
<comment type="subcellular location">
    <subcellularLocation>
        <location evidence="1 7">Nucleus</location>
    </subcellularLocation>
</comment>
<keyword evidence="6" id="KW-0863">Zinc-finger</keyword>
<evidence type="ECO:0000259" key="9">
    <source>
        <dbReference type="PROSITE" id="PS50158"/>
    </source>
</evidence>
<comment type="similarity">
    <text evidence="2 7">Belongs to the CSM3 family.</text>
</comment>
<evidence type="ECO:0000313" key="10">
    <source>
        <dbReference type="EMBL" id="KCW52432.1"/>
    </source>
</evidence>
<dbReference type="InParanoid" id="A0A059AEI2"/>
<dbReference type="SMART" id="SM00343">
    <property type="entry name" value="ZnF_C2HC"/>
    <property type="match status" value="1"/>
</dbReference>
<keyword evidence="6" id="KW-0862">Zinc</keyword>
<dbReference type="GO" id="GO:0043111">
    <property type="term" value="P:replication fork arrest"/>
    <property type="evidence" value="ECO:0000318"/>
    <property type="project" value="GO_Central"/>
</dbReference>
<dbReference type="GO" id="GO:0000076">
    <property type="term" value="P:DNA replication checkpoint signaling"/>
    <property type="evidence" value="ECO:0000318"/>
    <property type="project" value="GO_Central"/>
</dbReference>
<dbReference type="FunCoup" id="A0A059AEI2">
    <property type="interactions" value="1495"/>
</dbReference>
<evidence type="ECO:0000256" key="1">
    <source>
        <dbReference type="ARBA" id="ARBA00004123"/>
    </source>
</evidence>
<dbReference type="GO" id="GO:0006974">
    <property type="term" value="P:DNA damage response"/>
    <property type="evidence" value="ECO:0007669"/>
    <property type="project" value="UniProtKB-KW"/>
</dbReference>
<name>A0A059AEI2_EUCGR</name>
<dbReference type="Gene3D" id="4.10.60.10">
    <property type="entry name" value="Zinc finger, CCHC-type"/>
    <property type="match status" value="1"/>
</dbReference>
<reference evidence="10" key="1">
    <citation type="submission" date="2013-07" db="EMBL/GenBank/DDBJ databases">
        <title>The genome of Eucalyptus grandis.</title>
        <authorList>
            <person name="Schmutz J."/>
            <person name="Hayes R."/>
            <person name="Myburg A."/>
            <person name="Tuskan G."/>
            <person name="Grattapaglia D."/>
            <person name="Rokhsar D.S."/>
        </authorList>
    </citation>
    <scope>NUCLEOTIDE SEQUENCE</scope>
    <source>
        <tissue evidence="10">Leaf extractions</tissue>
    </source>
</reference>
<feature type="compositionally biased region" description="Basic residues" evidence="8">
    <location>
        <begin position="68"/>
        <end position="78"/>
    </location>
</feature>
<dbReference type="eggNOG" id="KOG3004">
    <property type="taxonomic scope" value="Eukaryota"/>
</dbReference>
<keyword evidence="3 7" id="KW-0227">DNA damage</keyword>
<evidence type="ECO:0000256" key="8">
    <source>
        <dbReference type="SAM" id="MobiDB-lite"/>
    </source>
</evidence>
<dbReference type="InterPro" id="IPR012923">
    <property type="entry name" value="Csm3"/>
</dbReference>
<feature type="domain" description="CCHC-type" evidence="9">
    <location>
        <begin position="12"/>
        <end position="25"/>
    </location>
</feature>
<dbReference type="Pfam" id="PF07962">
    <property type="entry name" value="Swi3"/>
    <property type="match status" value="1"/>
</dbReference>
<dbReference type="Pfam" id="PF00098">
    <property type="entry name" value="zf-CCHC"/>
    <property type="match status" value="1"/>
</dbReference>
<dbReference type="OMA" id="GLYREWH"/>
<dbReference type="STRING" id="71139.A0A059AEI2"/>
<dbReference type="EMBL" id="KK198762">
    <property type="protein sequence ID" value="KCW52432.1"/>
    <property type="molecule type" value="Genomic_DNA"/>
</dbReference>
<keyword evidence="5 7" id="KW-0131">Cell cycle</keyword>
<gene>
    <name evidence="10" type="ORF">EUGRSUZ_J01834</name>
</gene>
<evidence type="ECO:0000256" key="2">
    <source>
        <dbReference type="ARBA" id="ARBA00006075"/>
    </source>
</evidence>
<dbReference type="AlphaFoldDB" id="A0A059AEI2"/>
<comment type="function">
    <text evidence="7">Plays an important role in the control of DNA replication and the maintenance of replication fork stability.</text>
</comment>
<dbReference type="InterPro" id="IPR001878">
    <property type="entry name" value="Znf_CCHC"/>
</dbReference>
<organism evidence="10">
    <name type="scientific">Eucalyptus grandis</name>
    <name type="common">Flooded gum</name>
    <dbReference type="NCBI Taxonomy" id="71139"/>
    <lineage>
        <taxon>Eukaryota</taxon>
        <taxon>Viridiplantae</taxon>
        <taxon>Streptophyta</taxon>
        <taxon>Embryophyta</taxon>
        <taxon>Tracheophyta</taxon>
        <taxon>Spermatophyta</taxon>
        <taxon>Magnoliopsida</taxon>
        <taxon>eudicotyledons</taxon>
        <taxon>Gunneridae</taxon>
        <taxon>Pentapetalae</taxon>
        <taxon>rosids</taxon>
        <taxon>malvids</taxon>
        <taxon>Myrtales</taxon>
        <taxon>Myrtaceae</taxon>
        <taxon>Myrtoideae</taxon>
        <taxon>Eucalypteae</taxon>
        <taxon>Eucalyptus</taxon>
    </lineage>
</organism>
<dbReference type="InterPro" id="IPR036875">
    <property type="entry name" value="Znf_CCHC_sf"/>
</dbReference>
<dbReference type="GO" id="GO:0003677">
    <property type="term" value="F:DNA binding"/>
    <property type="evidence" value="ECO:0000318"/>
    <property type="project" value="GO_Central"/>
</dbReference>
<dbReference type="GO" id="GO:0031297">
    <property type="term" value="P:replication fork processing"/>
    <property type="evidence" value="ECO:0007669"/>
    <property type="project" value="UniProtKB-UniRule"/>
</dbReference>
<evidence type="ECO:0000256" key="5">
    <source>
        <dbReference type="ARBA" id="ARBA00023306"/>
    </source>
</evidence>
<dbReference type="PANTHER" id="PTHR13220:SF11">
    <property type="entry name" value="TIMELESS-INTERACTING PROTEIN"/>
    <property type="match status" value="1"/>
</dbReference>
<feature type="compositionally biased region" description="Basic and acidic residues" evidence="8">
    <location>
        <begin position="167"/>
        <end position="179"/>
    </location>
</feature>
<dbReference type="GO" id="GO:0008270">
    <property type="term" value="F:zinc ion binding"/>
    <property type="evidence" value="ECO:0007669"/>
    <property type="project" value="UniProtKB-KW"/>
</dbReference>
<evidence type="ECO:0000256" key="3">
    <source>
        <dbReference type="ARBA" id="ARBA00022763"/>
    </source>
</evidence>
<dbReference type="GO" id="GO:0031298">
    <property type="term" value="C:replication fork protection complex"/>
    <property type="evidence" value="ECO:0000318"/>
    <property type="project" value="GO_Central"/>
</dbReference>
<dbReference type="OrthoDB" id="437078at2759"/>
<feature type="compositionally biased region" description="Low complexity" evidence="8">
    <location>
        <begin position="43"/>
        <end position="60"/>
    </location>
</feature>
<protein>
    <recommendedName>
        <fullName evidence="9">CCHC-type domain-containing protein</fullName>
    </recommendedName>
</protein>
<keyword evidence="4 7" id="KW-0539">Nucleus</keyword>
<accession>A0A059AEI2</accession>
<dbReference type="Gramene" id="KCW52432">
    <property type="protein sequence ID" value="KCW52432"/>
    <property type="gene ID" value="EUGRSUZ_J01834"/>
</dbReference>
<dbReference type="KEGG" id="egr:104422329"/>
<sequence>MAAAGKSAPTGCYKCGLPGHWSRDCTADPVQSSNPNPRPTLPPSSSIPRSGGAAAAARAAGSEDKPAKPKKVPAKRPKLTPELLLSDDGLGYVLRHFPRNFKYRSRGNEVSDLGNLIGMYRDWHSHLIPYYSFDQFVHKVEQVAATNQVKRCIRELRERVASGGDPTKLHEPPPPKEDGVNDDQGLSTPFEFMDAEEPTQNERESLNNANANDLPEDILDEIYEKAIEDPPPTSQGHDVLDSANESQKQDSNTVTSNSTNSQISDEQKARMELSRLKALEKAAARSHLQQGS</sequence>
<dbReference type="InterPro" id="IPR040038">
    <property type="entry name" value="TIPIN/Csm3/Swi3"/>
</dbReference>
<proteinExistence type="inferred from homology"/>
<keyword evidence="6" id="KW-0479">Metal-binding</keyword>
<dbReference type="SUPFAM" id="SSF57756">
    <property type="entry name" value="Retrovirus zinc finger-like domains"/>
    <property type="match status" value="1"/>
</dbReference>
<feature type="region of interest" description="Disordered" evidence="8">
    <location>
        <begin position="158"/>
        <end position="271"/>
    </location>
</feature>
<feature type="compositionally biased region" description="Low complexity" evidence="8">
    <location>
        <begin position="251"/>
        <end position="261"/>
    </location>
</feature>
<dbReference type="PANTHER" id="PTHR13220">
    <property type="entry name" value="TIMELESS INTERACTING-RELATED"/>
    <property type="match status" value="1"/>
</dbReference>
<evidence type="ECO:0000256" key="7">
    <source>
        <dbReference type="RuleBase" id="RU366049"/>
    </source>
</evidence>